<name>A0A8J4Y5S3_CHIOP</name>
<gene>
    <name evidence="1" type="ORF">GWK47_053177</name>
</gene>
<sequence length="104" mass="12005">MAVRCKHHPLPLPLSNIKRLISRVCRFTWDTSLGDALRATTMGHYRSDYSPHSWIRETSRFLNAPKIVPLEHLLEDEEFPDFTCLDVVVAEKDFSHVADRVGML</sequence>
<dbReference type="AlphaFoldDB" id="A0A8J4Y5S3"/>
<dbReference type="EMBL" id="JACEEZ010016694">
    <property type="protein sequence ID" value="KAG0718079.1"/>
    <property type="molecule type" value="Genomic_DNA"/>
</dbReference>
<keyword evidence="2" id="KW-1185">Reference proteome</keyword>
<organism evidence="1 2">
    <name type="scientific">Chionoecetes opilio</name>
    <name type="common">Atlantic snow crab</name>
    <name type="synonym">Cancer opilio</name>
    <dbReference type="NCBI Taxonomy" id="41210"/>
    <lineage>
        <taxon>Eukaryota</taxon>
        <taxon>Metazoa</taxon>
        <taxon>Ecdysozoa</taxon>
        <taxon>Arthropoda</taxon>
        <taxon>Crustacea</taxon>
        <taxon>Multicrustacea</taxon>
        <taxon>Malacostraca</taxon>
        <taxon>Eumalacostraca</taxon>
        <taxon>Eucarida</taxon>
        <taxon>Decapoda</taxon>
        <taxon>Pleocyemata</taxon>
        <taxon>Brachyura</taxon>
        <taxon>Eubrachyura</taxon>
        <taxon>Majoidea</taxon>
        <taxon>Majidae</taxon>
        <taxon>Chionoecetes</taxon>
    </lineage>
</organism>
<accession>A0A8J4Y5S3</accession>
<dbReference type="Proteomes" id="UP000770661">
    <property type="component" value="Unassembled WGS sequence"/>
</dbReference>
<evidence type="ECO:0000313" key="2">
    <source>
        <dbReference type="Proteomes" id="UP000770661"/>
    </source>
</evidence>
<proteinExistence type="predicted"/>
<comment type="caution">
    <text evidence="1">The sequence shown here is derived from an EMBL/GenBank/DDBJ whole genome shotgun (WGS) entry which is preliminary data.</text>
</comment>
<evidence type="ECO:0000313" key="1">
    <source>
        <dbReference type="EMBL" id="KAG0718079.1"/>
    </source>
</evidence>
<dbReference type="OrthoDB" id="6372711at2759"/>
<reference evidence="1" key="1">
    <citation type="submission" date="2020-07" db="EMBL/GenBank/DDBJ databases">
        <title>The High-quality genome of the commercially important snow crab, Chionoecetes opilio.</title>
        <authorList>
            <person name="Jeong J.-H."/>
            <person name="Ryu S."/>
        </authorList>
    </citation>
    <scope>NUCLEOTIDE SEQUENCE</scope>
    <source>
        <strain evidence="1">MADBK_172401_WGS</strain>
        <tissue evidence="1">Digestive gland</tissue>
    </source>
</reference>
<protein>
    <submittedName>
        <fullName evidence="1">Uncharacterized protein</fullName>
    </submittedName>
</protein>